<evidence type="ECO:0000256" key="7">
    <source>
        <dbReference type="ARBA" id="ARBA00022840"/>
    </source>
</evidence>
<name>A0A0P7YF67_9BACT</name>
<dbReference type="Gene3D" id="3.40.50.300">
    <property type="entry name" value="P-loop containing nucleotide triphosphate hydrolases"/>
    <property type="match status" value="1"/>
</dbReference>
<dbReference type="PANTHER" id="PTHR43442">
    <property type="entry name" value="GLUCONOKINASE-RELATED"/>
    <property type="match status" value="1"/>
</dbReference>
<keyword evidence="6 9" id="KW-0418">Kinase</keyword>
<keyword evidence="7 9" id="KW-0067">ATP-binding</keyword>
<dbReference type="InterPro" id="IPR027417">
    <property type="entry name" value="P-loop_NTPase"/>
</dbReference>
<evidence type="ECO:0000256" key="9">
    <source>
        <dbReference type="RuleBase" id="RU363066"/>
    </source>
</evidence>
<dbReference type="Pfam" id="PF01202">
    <property type="entry name" value="SKI"/>
    <property type="match status" value="1"/>
</dbReference>
<comment type="pathway">
    <text evidence="1">Carbohydrate acid metabolism.</text>
</comment>
<evidence type="ECO:0000256" key="4">
    <source>
        <dbReference type="ARBA" id="ARBA00022679"/>
    </source>
</evidence>
<organism evidence="10 11">
    <name type="scientific">Algoriphagus marincola HL-49</name>
    <dbReference type="NCBI Taxonomy" id="1305737"/>
    <lineage>
        <taxon>Bacteria</taxon>
        <taxon>Pseudomonadati</taxon>
        <taxon>Bacteroidota</taxon>
        <taxon>Cytophagia</taxon>
        <taxon>Cytophagales</taxon>
        <taxon>Cyclobacteriaceae</taxon>
        <taxon>Algoriphagus</taxon>
    </lineage>
</organism>
<accession>A0A0P7YF67</accession>
<evidence type="ECO:0000256" key="8">
    <source>
        <dbReference type="ARBA" id="ARBA00048090"/>
    </source>
</evidence>
<dbReference type="NCBIfam" id="TIGR01313">
    <property type="entry name" value="therm_gnt_kin"/>
    <property type="match status" value="1"/>
</dbReference>
<dbReference type="eggNOG" id="COG3265">
    <property type="taxonomic scope" value="Bacteria"/>
</dbReference>
<dbReference type="InterPro" id="IPR006001">
    <property type="entry name" value="Therm_gnt_kin"/>
</dbReference>
<keyword evidence="5 9" id="KW-0547">Nucleotide-binding</keyword>
<dbReference type="EMBL" id="LJXT01000006">
    <property type="protein sequence ID" value="KPQ19735.1"/>
    <property type="molecule type" value="Genomic_DNA"/>
</dbReference>
<sequence length="169" mass="19116">MILQSMTANYQLIIITGVSGTGKTTLGTSLSEKLSLPFYDADLFHPKENVAKMSNGIPLTDKDRQPWLESLASKLEESKKSGGCILACSSLKESYRKILAGGNDIKWIHLKGDRDLIWDRMKARKNHYMKAEMLDSQFATWEEPNYGKKLSIDQTPTEILEEALDYLKK</sequence>
<dbReference type="InterPro" id="IPR031322">
    <property type="entry name" value="Shikimate/glucono_kinase"/>
</dbReference>
<evidence type="ECO:0000256" key="6">
    <source>
        <dbReference type="ARBA" id="ARBA00022777"/>
    </source>
</evidence>
<dbReference type="PANTHER" id="PTHR43442:SF3">
    <property type="entry name" value="GLUCONOKINASE-RELATED"/>
    <property type="match status" value="1"/>
</dbReference>
<proteinExistence type="inferred from homology"/>
<comment type="caution">
    <text evidence="10">The sequence shown here is derived from an EMBL/GenBank/DDBJ whole genome shotgun (WGS) entry which is preliminary data.</text>
</comment>
<dbReference type="STRING" id="1305737.GCA_000526355_00213"/>
<evidence type="ECO:0000256" key="3">
    <source>
        <dbReference type="ARBA" id="ARBA00012054"/>
    </source>
</evidence>
<dbReference type="AlphaFoldDB" id="A0A0P7YF67"/>
<dbReference type="EC" id="2.7.1.12" evidence="3 9"/>
<dbReference type="GO" id="GO:0005737">
    <property type="term" value="C:cytoplasm"/>
    <property type="evidence" value="ECO:0007669"/>
    <property type="project" value="TreeGrafter"/>
</dbReference>
<comment type="similarity">
    <text evidence="2 9">Belongs to the gluconokinase GntK/GntV family.</text>
</comment>
<reference evidence="10 11" key="1">
    <citation type="submission" date="2015-09" db="EMBL/GenBank/DDBJ databases">
        <title>Identification and resolution of microdiversity through metagenomic sequencing of parallel consortia.</title>
        <authorList>
            <person name="Nelson W.C."/>
            <person name="Romine M.F."/>
            <person name="Lindemann S.R."/>
        </authorList>
    </citation>
    <scope>NUCLEOTIDE SEQUENCE [LARGE SCALE GENOMIC DNA]</scope>
    <source>
        <strain evidence="10">HL-49</strain>
    </source>
</reference>
<dbReference type="PATRIC" id="fig|1305737.6.peg.1007"/>
<gene>
    <name evidence="10" type="primary">gntK</name>
    <name evidence="10" type="ORF">HLUCCX10_01760</name>
</gene>
<dbReference type="GO" id="GO:0046316">
    <property type="term" value="F:gluconokinase activity"/>
    <property type="evidence" value="ECO:0007669"/>
    <property type="project" value="UniProtKB-EC"/>
</dbReference>
<comment type="catalytic activity">
    <reaction evidence="8 9">
        <text>D-gluconate + ATP = 6-phospho-D-gluconate + ADP + H(+)</text>
        <dbReference type="Rhea" id="RHEA:19433"/>
        <dbReference type="ChEBI" id="CHEBI:15378"/>
        <dbReference type="ChEBI" id="CHEBI:18391"/>
        <dbReference type="ChEBI" id="CHEBI:30616"/>
        <dbReference type="ChEBI" id="CHEBI:58759"/>
        <dbReference type="ChEBI" id="CHEBI:456216"/>
        <dbReference type="EC" id="2.7.1.12"/>
    </reaction>
</comment>
<evidence type="ECO:0000256" key="1">
    <source>
        <dbReference type="ARBA" id="ARBA00004761"/>
    </source>
</evidence>
<dbReference type="CDD" id="cd02021">
    <property type="entry name" value="GntK"/>
    <property type="match status" value="1"/>
</dbReference>
<dbReference type="SUPFAM" id="SSF52540">
    <property type="entry name" value="P-loop containing nucleoside triphosphate hydrolases"/>
    <property type="match status" value="1"/>
</dbReference>
<dbReference type="Proteomes" id="UP000050421">
    <property type="component" value="Unassembled WGS sequence"/>
</dbReference>
<keyword evidence="4 9" id="KW-0808">Transferase</keyword>
<evidence type="ECO:0000313" key="11">
    <source>
        <dbReference type="Proteomes" id="UP000050421"/>
    </source>
</evidence>
<dbReference type="GO" id="GO:0005975">
    <property type="term" value="P:carbohydrate metabolic process"/>
    <property type="evidence" value="ECO:0007669"/>
    <property type="project" value="InterPro"/>
</dbReference>
<evidence type="ECO:0000256" key="5">
    <source>
        <dbReference type="ARBA" id="ARBA00022741"/>
    </source>
</evidence>
<dbReference type="GO" id="GO:0005524">
    <property type="term" value="F:ATP binding"/>
    <property type="evidence" value="ECO:0007669"/>
    <property type="project" value="UniProtKB-KW"/>
</dbReference>
<protein>
    <recommendedName>
        <fullName evidence="3 9">Gluconokinase</fullName>
        <ecNumber evidence="3 9">2.7.1.12</ecNumber>
    </recommendedName>
</protein>
<evidence type="ECO:0000313" key="10">
    <source>
        <dbReference type="EMBL" id="KPQ19735.1"/>
    </source>
</evidence>
<evidence type="ECO:0000256" key="2">
    <source>
        <dbReference type="ARBA" id="ARBA00008420"/>
    </source>
</evidence>